<feature type="active site" description="Charge relay system" evidence="5 6">
    <location>
        <position position="200"/>
    </location>
</feature>
<feature type="active site" description="Charge relay system" evidence="5 6">
    <location>
        <position position="352"/>
    </location>
</feature>
<dbReference type="InterPro" id="IPR013783">
    <property type="entry name" value="Ig-like_fold"/>
</dbReference>
<dbReference type="Gene3D" id="3.40.50.200">
    <property type="entry name" value="Peptidase S8/S53 domain"/>
    <property type="match status" value="1"/>
</dbReference>
<dbReference type="InterPro" id="IPR022398">
    <property type="entry name" value="Peptidase_S8_His-AS"/>
</dbReference>
<dbReference type="GO" id="GO:0004252">
    <property type="term" value="F:serine-type endopeptidase activity"/>
    <property type="evidence" value="ECO:0007669"/>
    <property type="project" value="UniProtKB-UniRule"/>
</dbReference>
<dbReference type="InterPro" id="IPR015500">
    <property type="entry name" value="Peptidase_S8_subtilisin-rel"/>
</dbReference>
<keyword evidence="4 6" id="KW-0720">Serine protease</keyword>
<dbReference type="PROSITE" id="PS00138">
    <property type="entry name" value="SUBTILASE_SER"/>
    <property type="match status" value="1"/>
</dbReference>
<dbReference type="InterPro" id="IPR050131">
    <property type="entry name" value="Peptidase_S8_subtilisin-like"/>
</dbReference>
<feature type="active site" description="Charge relay system" evidence="5 6">
    <location>
        <position position="167"/>
    </location>
</feature>
<comment type="similarity">
    <text evidence="1 6 7">Belongs to the peptidase S8 family.</text>
</comment>
<dbReference type="Gene3D" id="3.30.70.80">
    <property type="entry name" value="Peptidase S8 propeptide/proteinase inhibitor I9"/>
    <property type="match status" value="1"/>
</dbReference>
<dbReference type="GO" id="GO:0016020">
    <property type="term" value="C:membrane"/>
    <property type="evidence" value="ECO:0007669"/>
    <property type="project" value="InterPro"/>
</dbReference>
<evidence type="ECO:0000313" key="10">
    <source>
        <dbReference type="EMBL" id="GIF09158.1"/>
    </source>
</evidence>
<dbReference type="SUPFAM" id="SSF54897">
    <property type="entry name" value="Protease propeptides/inhibitors"/>
    <property type="match status" value="1"/>
</dbReference>
<protein>
    <recommendedName>
        <fullName evidence="12">Subtilisin family serine protease</fullName>
    </recommendedName>
</protein>
<dbReference type="InterPro" id="IPR034193">
    <property type="entry name" value="PCSK9_ProteinaseK-like"/>
</dbReference>
<dbReference type="PANTHER" id="PTHR43806">
    <property type="entry name" value="PEPTIDASE S8"/>
    <property type="match status" value="1"/>
</dbReference>
<dbReference type="CDD" id="cd04077">
    <property type="entry name" value="Peptidases_S8_PCSK9_ProteinaseK_like"/>
    <property type="match status" value="1"/>
</dbReference>
<evidence type="ECO:0000259" key="8">
    <source>
        <dbReference type="Pfam" id="PF00082"/>
    </source>
</evidence>
<dbReference type="InterPro" id="IPR037045">
    <property type="entry name" value="S8pro/Inhibitor_I9_sf"/>
</dbReference>
<dbReference type="Pfam" id="PF05922">
    <property type="entry name" value="Inhibitor_I9"/>
    <property type="match status" value="1"/>
</dbReference>
<dbReference type="PROSITE" id="PS00136">
    <property type="entry name" value="SUBTILASE_ASP"/>
    <property type="match status" value="1"/>
</dbReference>
<dbReference type="PANTHER" id="PTHR43806:SF11">
    <property type="entry name" value="CEREVISIN-RELATED"/>
    <property type="match status" value="1"/>
</dbReference>
<evidence type="ECO:0000256" key="7">
    <source>
        <dbReference type="RuleBase" id="RU003355"/>
    </source>
</evidence>
<dbReference type="InterPro" id="IPR015919">
    <property type="entry name" value="Cadherin-like_sf"/>
</dbReference>
<evidence type="ECO:0000256" key="5">
    <source>
        <dbReference type="PIRSR" id="PIRSR615500-1"/>
    </source>
</evidence>
<dbReference type="SUPFAM" id="SSF52743">
    <property type="entry name" value="Subtilisin-like"/>
    <property type="match status" value="1"/>
</dbReference>
<keyword evidence="11" id="KW-1185">Reference proteome</keyword>
<evidence type="ECO:0000313" key="11">
    <source>
        <dbReference type="Proteomes" id="UP000629619"/>
    </source>
</evidence>
<reference evidence="10" key="1">
    <citation type="submission" date="2021-01" db="EMBL/GenBank/DDBJ databases">
        <title>Whole genome shotgun sequence of Actinoplanes siamensis NBRC 109076.</title>
        <authorList>
            <person name="Komaki H."/>
            <person name="Tamura T."/>
        </authorList>
    </citation>
    <scope>NUCLEOTIDE SEQUENCE</scope>
    <source>
        <strain evidence="10">NBRC 109076</strain>
    </source>
</reference>
<evidence type="ECO:0000256" key="4">
    <source>
        <dbReference type="ARBA" id="ARBA00022825"/>
    </source>
</evidence>
<evidence type="ECO:0000256" key="6">
    <source>
        <dbReference type="PROSITE-ProRule" id="PRU01240"/>
    </source>
</evidence>
<name>A0A919TPH7_9ACTN</name>
<evidence type="ECO:0000256" key="1">
    <source>
        <dbReference type="ARBA" id="ARBA00011073"/>
    </source>
</evidence>
<dbReference type="FunFam" id="3.40.50.200:FF:000014">
    <property type="entry name" value="Proteinase K"/>
    <property type="match status" value="1"/>
</dbReference>
<sequence length="584" mass="59715">MCGVRFGAVGGGTVRWLKWGGAGPITRGMRKWILGAFVASAALVAPSPAVASGVVIGAGSPEAVPGRYIVTLKDRGTGPGVRSLGAGTLVHTFRTIPGFAARMTAAQARRLAADPAVRSVEQDRRIRIATQKNPTWGLDRIDQRTARLSRTYTQTADGSSVHAYVIDTGIRITHREFGGRASYGYDFTDGDSDADDCNGHGTHVAGTIGGAHYGVAKKVRLVAVRVLDCGGSGDLSDVIDGVDWVTRNAVKPAVANMSMGGAPSPSLEYAVRQSIASGVSYVVAAGNENENAVWSSPADVDEAITVAATDSRDRRAAFSNYGSAVDIFAPGVGIKSSVSDSNTATAVYSGTSMATPHVAGAAALLLDGNPSLTPSQVRNRLVADATTGKVTDRRGSPNRLLFVTAPPAKPVIATTRTATATVGTSYSARLALQAARVGTWTLASGSLPPGLSLSRSGVLGGIPAKPGTYPVTVRFTDYVPQAVTRRIIIPVVADTPVIEFGALPAGAAGVGYAAELTTADGRAGTWTVISGALPAGLELAPSTGLISGVPAATAGGTASFTVRFTDEWGNTATATRSIDITAAA</sequence>
<dbReference type="Pfam" id="PF05345">
    <property type="entry name" value="He_PIG"/>
    <property type="match status" value="2"/>
</dbReference>
<gene>
    <name evidence="10" type="ORF">Asi03nite_66960</name>
</gene>
<dbReference type="InterPro" id="IPR023827">
    <property type="entry name" value="Peptidase_S8_Asp-AS"/>
</dbReference>
<dbReference type="GO" id="GO:0005615">
    <property type="term" value="C:extracellular space"/>
    <property type="evidence" value="ECO:0007669"/>
    <property type="project" value="TreeGrafter"/>
</dbReference>
<dbReference type="AlphaFoldDB" id="A0A919TPH7"/>
<dbReference type="InterPro" id="IPR010259">
    <property type="entry name" value="S8pro/Inhibitor_I9"/>
</dbReference>
<dbReference type="InterPro" id="IPR023828">
    <property type="entry name" value="Peptidase_S8_Ser-AS"/>
</dbReference>
<dbReference type="InterPro" id="IPR000209">
    <property type="entry name" value="Peptidase_S8/S53_dom"/>
</dbReference>
<feature type="domain" description="Inhibitor I9" evidence="9">
    <location>
        <begin position="86"/>
        <end position="128"/>
    </location>
</feature>
<dbReference type="PROSITE" id="PS00137">
    <property type="entry name" value="SUBTILASE_HIS"/>
    <property type="match status" value="1"/>
</dbReference>
<dbReference type="GO" id="GO:0006508">
    <property type="term" value="P:proteolysis"/>
    <property type="evidence" value="ECO:0007669"/>
    <property type="project" value="UniProtKB-KW"/>
</dbReference>
<dbReference type="GO" id="GO:0005975">
    <property type="term" value="P:carbohydrate metabolic process"/>
    <property type="evidence" value="ECO:0007669"/>
    <property type="project" value="UniProtKB-ARBA"/>
</dbReference>
<keyword evidence="3 6" id="KW-0378">Hydrolase</keyword>
<dbReference type="SUPFAM" id="SSF49313">
    <property type="entry name" value="Cadherin-like"/>
    <property type="match status" value="2"/>
</dbReference>
<evidence type="ECO:0000259" key="9">
    <source>
        <dbReference type="Pfam" id="PF05922"/>
    </source>
</evidence>
<keyword evidence="2 6" id="KW-0645">Protease</keyword>
<dbReference type="PRINTS" id="PR00723">
    <property type="entry name" value="SUBTILISIN"/>
</dbReference>
<evidence type="ECO:0000256" key="2">
    <source>
        <dbReference type="ARBA" id="ARBA00022670"/>
    </source>
</evidence>
<feature type="domain" description="Peptidase S8/S53" evidence="8">
    <location>
        <begin position="165"/>
        <end position="388"/>
    </location>
</feature>
<dbReference type="Proteomes" id="UP000629619">
    <property type="component" value="Unassembled WGS sequence"/>
</dbReference>
<comment type="caution">
    <text evidence="10">The sequence shown here is derived from an EMBL/GenBank/DDBJ whole genome shotgun (WGS) entry which is preliminary data.</text>
</comment>
<evidence type="ECO:0000256" key="3">
    <source>
        <dbReference type="ARBA" id="ARBA00022801"/>
    </source>
</evidence>
<dbReference type="GO" id="GO:0005509">
    <property type="term" value="F:calcium ion binding"/>
    <property type="evidence" value="ECO:0007669"/>
    <property type="project" value="InterPro"/>
</dbReference>
<proteinExistence type="inferred from homology"/>
<organism evidence="10 11">
    <name type="scientific">Actinoplanes siamensis</name>
    <dbReference type="NCBI Taxonomy" id="1223317"/>
    <lineage>
        <taxon>Bacteria</taxon>
        <taxon>Bacillati</taxon>
        <taxon>Actinomycetota</taxon>
        <taxon>Actinomycetes</taxon>
        <taxon>Micromonosporales</taxon>
        <taxon>Micromonosporaceae</taxon>
        <taxon>Actinoplanes</taxon>
    </lineage>
</organism>
<dbReference type="Pfam" id="PF00082">
    <property type="entry name" value="Peptidase_S8"/>
    <property type="match status" value="1"/>
</dbReference>
<accession>A0A919TPH7</accession>
<dbReference type="PROSITE" id="PS51892">
    <property type="entry name" value="SUBTILASE"/>
    <property type="match status" value="1"/>
</dbReference>
<dbReference type="InterPro" id="IPR036852">
    <property type="entry name" value="Peptidase_S8/S53_dom_sf"/>
</dbReference>
<dbReference type="Gene3D" id="2.60.40.10">
    <property type="entry name" value="Immunoglobulins"/>
    <property type="match status" value="2"/>
</dbReference>
<evidence type="ECO:0008006" key="12">
    <source>
        <dbReference type="Google" id="ProtNLM"/>
    </source>
</evidence>
<dbReference type="EMBL" id="BOMW01000076">
    <property type="protein sequence ID" value="GIF09158.1"/>
    <property type="molecule type" value="Genomic_DNA"/>
</dbReference>